<feature type="chain" id="PRO_5014339663" evidence="1">
    <location>
        <begin position="24"/>
        <end position="322"/>
    </location>
</feature>
<evidence type="ECO:0000256" key="1">
    <source>
        <dbReference type="SAM" id="SignalP"/>
    </source>
</evidence>
<feature type="signal peptide" evidence="1">
    <location>
        <begin position="1"/>
        <end position="23"/>
    </location>
</feature>
<dbReference type="Proteomes" id="UP000235786">
    <property type="component" value="Unassembled WGS sequence"/>
</dbReference>
<reference evidence="2 3" key="1">
    <citation type="submission" date="2016-04" db="EMBL/GenBank/DDBJ databases">
        <title>A degradative enzymes factory behind the ericoid mycorrhizal symbiosis.</title>
        <authorList>
            <consortium name="DOE Joint Genome Institute"/>
            <person name="Martino E."/>
            <person name="Morin E."/>
            <person name="Grelet G."/>
            <person name="Kuo A."/>
            <person name="Kohler A."/>
            <person name="Daghino S."/>
            <person name="Barry K."/>
            <person name="Choi C."/>
            <person name="Cichocki N."/>
            <person name="Clum A."/>
            <person name="Copeland A."/>
            <person name="Hainaut M."/>
            <person name="Haridas S."/>
            <person name="Labutti K."/>
            <person name="Lindquist E."/>
            <person name="Lipzen A."/>
            <person name="Khouja H.-R."/>
            <person name="Murat C."/>
            <person name="Ohm R."/>
            <person name="Olson A."/>
            <person name="Spatafora J."/>
            <person name="Veneault-Fourrey C."/>
            <person name="Henrissat B."/>
            <person name="Grigoriev I."/>
            <person name="Martin F."/>
            <person name="Perotto S."/>
        </authorList>
    </citation>
    <scope>NUCLEOTIDE SEQUENCE [LARGE SCALE GENOMIC DNA]</scope>
    <source>
        <strain evidence="2 3">F</strain>
    </source>
</reference>
<gene>
    <name evidence="2" type="ORF">L207DRAFT_609724</name>
</gene>
<proteinExistence type="predicted"/>
<accession>A0A2J6R1J6</accession>
<keyword evidence="1" id="KW-0732">Signal</keyword>
<evidence type="ECO:0000313" key="3">
    <source>
        <dbReference type="Proteomes" id="UP000235786"/>
    </source>
</evidence>
<keyword evidence="3" id="KW-1185">Reference proteome</keyword>
<dbReference type="EMBL" id="KZ613959">
    <property type="protein sequence ID" value="PMD32392.1"/>
    <property type="molecule type" value="Genomic_DNA"/>
</dbReference>
<dbReference type="AlphaFoldDB" id="A0A2J6R1J6"/>
<sequence length="322" mass="33981">MSPAYRFMITAFATIIQFRLTFSALNPFTSPGLGFLPENVPNRNFIVGGNKSVEIARDLFERQTTCPSGEFQCSNVEDLCCYPDYPYCYSDGCCGTESGLYCGTDDTCSFCDAIIVTETFTITTASITLVTTTATEFDEPEEASDFTCLPITVTNSVNATLELDTDCALSYSPATGTASSSAPNTASASAFLFPSVATLKARDAMLQARQTGAGSCSSYVTSTDFLTITAGALTTSTVQEVVTTTQSKDEFSCPTLAFTNSIGDVLSLDDSCTLSFIPASTGPGSSASTSTKSKNAAPSLTHCSGVLLRWISALAVITVLRF</sequence>
<organism evidence="2 3">
    <name type="scientific">Hyaloscypha variabilis (strain UAMH 11265 / GT02V1 / F)</name>
    <name type="common">Meliniomyces variabilis</name>
    <dbReference type="NCBI Taxonomy" id="1149755"/>
    <lineage>
        <taxon>Eukaryota</taxon>
        <taxon>Fungi</taxon>
        <taxon>Dikarya</taxon>
        <taxon>Ascomycota</taxon>
        <taxon>Pezizomycotina</taxon>
        <taxon>Leotiomycetes</taxon>
        <taxon>Helotiales</taxon>
        <taxon>Hyaloscyphaceae</taxon>
        <taxon>Hyaloscypha</taxon>
        <taxon>Hyaloscypha variabilis</taxon>
    </lineage>
</organism>
<dbReference type="OrthoDB" id="2748312at2759"/>
<dbReference type="STRING" id="1149755.A0A2J6R1J6"/>
<evidence type="ECO:0000313" key="2">
    <source>
        <dbReference type="EMBL" id="PMD32392.1"/>
    </source>
</evidence>
<protein>
    <submittedName>
        <fullName evidence="2">Uncharacterized protein</fullName>
    </submittedName>
</protein>
<name>A0A2J6R1J6_HYAVF</name>